<evidence type="ECO:0000256" key="3">
    <source>
        <dbReference type="ARBA" id="ARBA00022840"/>
    </source>
</evidence>
<reference evidence="5 6" key="1">
    <citation type="submission" date="2018-03" db="EMBL/GenBank/DDBJ databases">
        <title>The draft genome of Sphingosinicella sp. GL-C-18.</title>
        <authorList>
            <person name="Liu L."/>
            <person name="Li L."/>
            <person name="Liang L."/>
            <person name="Zhang X."/>
            <person name="Wang T."/>
        </authorList>
    </citation>
    <scope>NUCLEOTIDE SEQUENCE [LARGE SCALE GENOMIC DNA]</scope>
    <source>
        <strain evidence="5 6">GL-C-18</strain>
    </source>
</reference>
<dbReference type="InterPro" id="IPR050221">
    <property type="entry name" value="26S_Proteasome_ATPase"/>
</dbReference>
<evidence type="ECO:0000313" key="5">
    <source>
        <dbReference type="EMBL" id="PSJ40798.1"/>
    </source>
</evidence>
<proteinExistence type="inferred from homology"/>
<dbReference type="PANTHER" id="PTHR23073">
    <property type="entry name" value="26S PROTEASOME REGULATORY SUBUNIT"/>
    <property type="match status" value="1"/>
</dbReference>
<name>A0A2P7QS45_9SPHN</name>
<evidence type="ECO:0000256" key="1">
    <source>
        <dbReference type="ARBA" id="ARBA00006914"/>
    </source>
</evidence>
<dbReference type="Gene3D" id="3.40.50.300">
    <property type="entry name" value="P-loop containing nucleotide triphosphate hydrolases"/>
    <property type="match status" value="2"/>
</dbReference>
<evidence type="ECO:0000259" key="4">
    <source>
        <dbReference type="SMART" id="SM00382"/>
    </source>
</evidence>
<dbReference type="AlphaFoldDB" id="A0A2P7QS45"/>
<dbReference type="OrthoDB" id="7438987at2"/>
<dbReference type="CDD" id="cd00009">
    <property type="entry name" value="AAA"/>
    <property type="match status" value="1"/>
</dbReference>
<dbReference type="InterPro" id="IPR027417">
    <property type="entry name" value="P-loop_NTPase"/>
</dbReference>
<sequence>MGEKLLAQRILCLLRATKSRGGKAASATLDWADDQRDWLWPGHVWRDPGKKKARGDRFDWDSLSRLAGEIVVDGEDNGLSAGIAAIADLLDLHGFDRDVLSVTAALDRLPHLAVLRDRLVSAGEDIPALIAMLAGGEPSGGALRVRRSPLIKLGLIEASADSYSGGVDLTLDWRLADILDGGFTDEDRLVTVLAGARQPAALSPDDFAEHAKDLEFLVRLVRGAVTRGASGVNVLIHGPPGTGKTELARTLAAEAGHALHAVGESDPDGDEPNRRYRVHALTRAQRLLARRGGSLILFDEMEDLFADGIASGQKLGSKIFVNRLLESNPVPILWTSNAIGDVDPAHLRRMSYVLRMDYPGPRARARIVTRIARAEGVDAGSLDTLVAREPETAAIARVALRSAALAGGTGVAAAAGSLLLGLRGGRCLPPQLSGSALDLDLYEADEGIRALVARLSAADAPFDFSLLLTGPPGTGKTALAAHLAERLDRPLAVKRGSDLLSKWVGGTEANIAEAFATARDEGSVLLFDEVDSLLRDRQDARQSWEVTQVNELLTWMDSHPLPFIAATNFAQRLDPAALRRFVFKIDLKVMSHETAEKAFYRFFGLSPPHALRDISGLTPGDFAVVKRQLRYRPEASAADIAALLRAEVQAKPERPVRLGF</sequence>
<keyword evidence="3" id="KW-0067">ATP-binding</keyword>
<evidence type="ECO:0000313" key="6">
    <source>
        <dbReference type="Proteomes" id="UP000241167"/>
    </source>
</evidence>
<dbReference type="Pfam" id="PF00004">
    <property type="entry name" value="AAA"/>
    <property type="match status" value="2"/>
</dbReference>
<dbReference type="Proteomes" id="UP000241167">
    <property type="component" value="Unassembled WGS sequence"/>
</dbReference>
<accession>A0A2P7QS45</accession>
<dbReference type="SUPFAM" id="SSF52540">
    <property type="entry name" value="P-loop containing nucleoside triphosphate hydrolases"/>
    <property type="match status" value="2"/>
</dbReference>
<dbReference type="EMBL" id="PXYI01000003">
    <property type="protein sequence ID" value="PSJ40798.1"/>
    <property type="molecule type" value="Genomic_DNA"/>
</dbReference>
<comment type="caution">
    <text evidence="5">The sequence shown here is derived from an EMBL/GenBank/DDBJ whole genome shotgun (WGS) entry which is preliminary data.</text>
</comment>
<gene>
    <name evidence="5" type="ORF">C7I55_10930</name>
</gene>
<dbReference type="SMART" id="SM00382">
    <property type="entry name" value="AAA"/>
    <property type="match status" value="2"/>
</dbReference>
<dbReference type="GO" id="GO:0016887">
    <property type="term" value="F:ATP hydrolysis activity"/>
    <property type="evidence" value="ECO:0007669"/>
    <property type="project" value="InterPro"/>
</dbReference>
<keyword evidence="6" id="KW-1185">Reference proteome</keyword>
<dbReference type="InterPro" id="IPR003959">
    <property type="entry name" value="ATPase_AAA_core"/>
</dbReference>
<dbReference type="GO" id="GO:0005524">
    <property type="term" value="F:ATP binding"/>
    <property type="evidence" value="ECO:0007669"/>
    <property type="project" value="UniProtKB-KW"/>
</dbReference>
<feature type="domain" description="AAA+ ATPase" evidence="4">
    <location>
        <begin position="462"/>
        <end position="591"/>
    </location>
</feature>
<dbReference type="CDD" id="cd19481">
    <property type="entry name" value="RecA-like_protease"/>
    <property type="match status" value="1"/>
</dbReference>
<evidence type="ECO:0000256" key="2">
    <source>
        <dbReference type="ARBA" id="ARBA00022741"/>
    </source>
</evidence>
<dbReference type="InterPro" id="IPR003593">
    <property type="entry name" value="AAA+_ATPase"/>
</dbReference>
<feature type="domain" description="AAA+ ATPase" evidence="4">
    <location>
        <begin position="230"/>
        <end position="360"/>
    </location>
</feature>
<organism evidence="5 6">
    <name type="scientific">Allosphingosinicella deserti</name>
    <dbReference type="NCBI Taxonomy" id="2116704"/>
    <lineage>
        <taxon>Bacteria</taxon>
        <taxon>Pseudomonadati</taxon>
        <taxon>Pseudomonadota</taxon>
        <taxon>Alphaproteobacteria</taxon>
        <taxon>Sphingomonadales</taxon>
        <taxon>Sphingomonadaceae</taxon>
        <taxon>Allosphingosinicella</taxon>
    </lineage>
</organism>
<keyword evidence="2" id="KW-0547">Nucleotide-binding</keyword>
<dbReference type="RefSeq" id="WP_106512951.1">
    <property type="nucleotide sequence ID" value="NZ_PXYI01000003.1"/>
</dbReference>
<comment type="similarity">
    <text evidence="1">Belongs to the AAA ATPase family.</text>
</comment>
<protein>
    <submittedName>
        <fullName evidence="5">AAA family ATPase</fullName>
    </submittedName>
</protein>